<evidence type="ECO:0000256" key="1">
    <source>
        <dbReference type="ARBA" id="ARBA00022723"/>
    </source>
</evidence>
<proteinExistence type="predicted"/>
<dbReference type="PROSITE" id="PS50089">
    <property type="entry name" value="ZF_RING_2"/>
    <property type="match status" value="1"/>
</dbReference>
<dbReference type="SUPFAM" id="SSF57850">
    <property type="entry name" value="RING/U-box"/>
    <property type="match status" value="1"/>
</dbReference>
<protein>
    <recommendedName>
        <fullName evidence="6">RING-type domain-containing protein</fullName>
    </recommendedName>
</protein>
<dbReference type="GO" id="GO:0008270">
    <property type="term" value="F:zinc ion binding"/>
    <property type="evidence" value="ECO:0007669"/>
    <property type="project" value="UniProtKB-KW"/>
</dbReference>
<feature type="region of interest" description="Disordered" evidence="5">
    <location>
        <begin position="387"/>
        <end position="406"/>
    </location>
</feature>
<keyword evidence="8" id="KW-1185">Reference proteome</keyword>
<accession>K0SMC7</accession>
<dbReference type="AlphaFoldDB" id="K0SMC7"/>
<dbReference type="InterPro" id="IPR053238">
    <property type="entry name" value="RING-H2_zinc_finger"/>
</dbReference>
<feature type="region of interest" description="Disordered" evidence="5">
    <location>
        <begin position="269"/>
        <end position="288"/>
    </location>
</feature>
<dbReference type="InterPro" id="IPR013083">
    <property type="entry name" value="Znf_RING/FYVE/PHD"/>
</dbReference>
<comment type="caution">
    <text evidence="7">The sequence shown here is derived from an EMBL/GenBank/DDBJ whole genome shotgun (WGS) entry which is preliminary data.</text>
</comment>
<sequence length="406" mass="45429">MLRPSRRQGHERISQQEDVSPNSNSHPTVIIEDGAADAADNNGQNEQNARDAGEQDAQQPQDGEIDVDEENDLVLQANDSSEEGQENANQISSNAAIGNEREVRLRRQSMCTMLMLFFLVRLWIEAIIENDVGLIFLSLMGTLWTYRWLATRREEDELFEQEQRAQQVGVSANEGTGADAAVNFDPDLGLMSFQAQLALAILESQRSMFENGGYGGNDSSEDGPGVTEEARQKWKSYEWGANEEETAKLAKRMSSNDLKPLRRAESDYGSVSTATVLSEEEDDDLEKPSKMEGGLLSFDDEPSCSICLCEYEKSEKIVVLPCGHIFHEGCINSWVESHTKCPLCCCDLMEGFEQPASVRQRQQNAEEQRQFRTLALSTLGRRIRTRRSTRARNNRTLDASTEGSIV</sequence>
<feature type="region of interest" description="Disordered" evidence="5">
    <location>
        <begin position="1"/>
        <end position="63"/>
    </location>
</feature>
<dbReference type="SMART" id="SM00184">
    <property type="entry name" value="RING"/>
    <property type="match status" value="1"/>
</dbReference>
<feature type="domain" description="RING-type" evidence="6">
    <location>
        <begin position="304"/>
        <end position="344"/>
    </location>
</feature>
<evidence type="ECO:0000313" key="7">
    <source>
        <dbReference type="EMBL" id="EJK66520.1"/>
    </source>
</evidence>
<keyword evidence="2 4" id="KW-0863">Zinc-finger</keyword>
<name>K0SMC7_THAOC</name>
<dbReference type="PANTHER" id="PTHR14155">
    <property type="entry name" value="RING FINGER DOMAIN-CONTAINING"/>
    <property type="match status" value="1"/>
</dbReference>
<evidence type="ECO:0000256" key="2">
    <source>
        <dbReference type="ARBA" id="ARBA00022771"/>
    </source>
</evidence>
<dbReference type="OrthoDB" id="193236at2759"/>
<evidence type="ECO:0000259" key="6">
    <source>
        <dbReference type="PROSITE" id="PS50089"/>
    </source>
</evidence>
<feature type="region of interest" description="Disordered" evidence="5">
    <location>
        <begin position="211"/>
        <end position="232"/>
    </location>
</feature>
<dbReference type="CDD" id="cd16454">
    <property type="entry name" value="RING-H2_PA-TM-RING"/>
    <property type="match status" value="1"/>
</dbReference>
<dbReference type="Pfam" id="PF13639">
    <property type="entry name" value="zf-RING_2"/>
    <property type="match status" value="1"/>
</dbReference>
<dbReference type="Gene3D" id="3.30.40.10">
    <property type="entry name" value="Zinc/RING finger domain, C3HC4 (zinc finger)"/>
    <property type="match status" value="1"/>
</dbReference>
<reference evidence="7 8" key="1">
    <citation type="journal article" date="2012" name="Genome Biol.">
        <title>Genome and low-iron response of an oceanic diatom adapted to chronic iron limitation.</title>
        <authorList>
            <person name="Lommer M."/>
            <person name="Specht M."/>
            <person name="Roy A.S."/>
            <person name="Kraemer L."/>
            <person name="Andreson R."/>
            <person name="Gutowska M.A."/>
            <person name="Wolf J."/>
            <person name="Bergner S.V."/>
            <person name="Schilhabel M.B."/>
            <person name="Klostermeier U.C."/>
            <person name="Beiko R.G."/>
            <person name="Rosenstiel P."/>
            <person name="Hippler M."/>
            <person name="Laroche J."/>
        </authorList>
    </citation>
    <scope>NUCLEOTIDE SEQUENCE [LARGE SCALE GENOMIC DNA]</scope>
    <source>
        <strain evidence="7 8">CCMP1005</strain>
    </source>
</reference>
<gene>
    <name evidence="7" type="ORF">THAOC_12559</name>
</gene>
<evidence type="ECO:0000256" key="5">
    <source>
        <dbReference type="SAM" id="MobiDB-lite"/>
    </source>
</evidence>
<evidence type="ECO:0000313" key="8">
    <source>
        <dbReference type="Proteomes" id="UP000266841"/>
    </source>
</evidence>
<dbReference type="EMBL" id="AGNL01014847">
    <property type="protein sequence ID" value="EJK66520.1"/>
    <property type="molecule type" value="Genomic_DNA"/>
</dbReference>
<organism evidence="7 8">
    <name type="scientific">Thalassiosira oceanica</name>
    <name type="common">Marine diatom</name>
    <dbReference type="NCBI Taxonomy" id="159749"/>
    <lineage>
        <taxon>Eukaryota</taxon>
        <taxon>Sar</taxon>
        <taxon>Stramenopiles</taxon>
        <taxon>Ochrophyta</taxon>
        <taxon>Bacillariophyta</taxon>
        <taxon>Coscinodiscophyceae</taxon>
        <taxon>Thalassiosirophycidae</taxon>
        <taxon>Thalassiosirales</taxon>
        <taxon>Thalassiosiraceae</taxon>
        <taxon>Thalassiosira</taxon>
    </lineage>
</organism>
<evidence type="ECO:0000256" key="3">
    <source>
        <dbReference type="ARBA" id="ARBA00022833"/>
    </source>
</evidence>
<feature type="compositionally biased region" description="Polar residues" evidence="5">
    <location>
        <begin position="16"/>
        <end position="27"/>
    </location>
</feature>
<keyword evidence="3" id="KW-0862">Zinc</keyword>
<evidence type="ECO:0000256" key="4">
    <source>
        <dbReference type="PROSITE-ProRule" id="PRU00175"/>
    </source>
</evidence>
<keyword evidence="1" id="KW-0479">Metal-binding</keyword>
<feature type="compositionally biased region" description="Low complexity" evidence="5">
    <location>
        <begin position="32"/>
        <end position="47"/>
    </location>
</feature>
<dbReference type="eggNOG" id="KOG0800">
    <property type="taxonomic scope" value="Eukaryota"/>
</dbReference>
<feature type="compositionally biased region" description="Polar residues" evidence="5">
    <location>
        <begin position="397"/>
        <end position="406"/>
    </location>
</feature>
<dbReference type="Proteomes" id="UP000266841">
    <property type="component" value="Unassembled WGS sequence"/>
</dbReference>
<dbReference type="PANTHER" id="PTHR14155:SF610">
    <property type="entry name" value="OS01G0755700 PROTEIN"/>
    <property type="match status" value="1"/>
</dbReference>
<dbReference type="OMA" id="NSWVESH"/>
<dbReference type="InterPro" id="IPR001841">
    <property type="entry name" value="Znf_RING"/>
</dbReference>